<evidence type="ECO:0000313" key="2">
    <source>
        <dbReference type="EMBL" id="PKT74157.1"/>
    </source>
</evidence>
<organism evidence="2 3">
    <name type="scientific">Streptomyces populi</name>
    <dbReference type="NCBI Taxonomy" id="2058924"/>
    <lineage>
        <taxon>Bacteria</taxon>
        <taxon>Bacillati</taxon>
        <taxon>Actinomycetota</taxon>
        <taxon>Actinomycetes</taxon>
        <taxon>Kitasatosporales</taxon>
        <taxon>Streptomycetaceae</taxon>
        <taxon>Streptomyces</taxon>
    </lineage>
</organism>
<dbReference type="AlphaFoldDB" id="A0A2I0SW41"/>
<keyword evidence="1" id="KW-1133">Transmembrane helix</keyword>
<keyword evidence="3" id="KW-1185">Reference proteome</keyword>
<proteinExistence type="predicted"/>
<feature type="transmembrane region" description="Helical" evidence="1">
    <location>
        <begin position="46"/>
        <end position="64"/>
    </location>
</feature>
<gene>
    <name evidence="2" type="ORF">CW362_04130</name>
</gene>
<comment type="caution">
    <text evidence="2">The sequence shown here is derived from an EMBL/GenBank/DDBJ whole genome shotgun (WGS) entry which is preliminary data.</text>
</comment>
<name>A0A2I0SW41_9ACTN</name>
<keyword evidence="1" id="KW-0472">Membrane</keyword>
<protein>
    <submittedName>
        <fullName evidence="2">Uncharacterized protein</fullName>
    </submittedName>
</protein>
<feature type="transmembrane region" description="Helical" evidence="1">
    <location>
        <begin position="70"/>
        <end position="87"/>
    </location>
</feature>
<dbReference type="EMBL" id="PJOS01000005">
    <property type="protein sequence ID" value="PKT74157.1"/>
    <property type="molecule type" value="Genomic_DNA"/>
</dbReference>
<evidence type="ECO:0000313" key="3">
    <source>
        <dbReference type="Proteomes" id="UP000236178"/>
    </source>
</evidence>
<dbReference type="RefSeq" id="WP_162683958.1">
    <property type="nucleotide sequence ID" value="NZ_JBHJSK010000021.1"/>
</dbReference>
<sequence length="107" mass="11437">MHWYFVAGAVLVVMAQAGLGAVALTRQWIPPWMRSRVVRPKLWGRGALTGAVGWSLFMFLGPLRGPDAGMMPYALGGMVLFIAGLGVQAAGQRPGRRPVVPPAPEGR</sequence>
<reference evidence="2 3" key="1">
    <citation type="submission" date="2017-12" db="EMBL/GenBank/DDBJ databases">
        <title>Streptomyces populusis sp. nov., a novel endophytic actinobacterium isolated from stems of Populus adenopoda Maxim.</title>
        <authorList>
            <person name="Wang Z."/>
        </authorList>
    </citation>
    <scope>NUCLEOTIDE SEQUENCE [LARGE SCALE GENOMIC DNA]</scope>
    <source>
        <strain evidence="2 3">A249</strain>
    </source>
</reference>
<dbReference type="Proteomes" id="UP000236178">
    <property type="component" value="Unassembled WGS sequence"/>
</dbReference>
<feature type="transmembrane region" description="Helical" evidence="1">
    <location>
        <begin position="6"/>
        <end position="25"/>
    </location>
</feature>
<accession>A0A2I0SW41</accession>
<evidence type="ECO:0000256" key="1">
    <source>
        <dbReference type="SAM" id="Phobius"/>
    </source>
</evidence>
<keyword evidence="1" id="KW-0812">Transmembrane</keyword>